<dbReference type="EC" id="2.7.13.3" evidence="3"/>
<feature type="region of interest" description="Disordered" evidence="11">
    <location>
        <begin position="383"/>
        <end position="420"/>
    </location>
</feature>
<evidence type="ECO:0000256" key="10">
    <source>
        <dbReference type="ARBA" id="ARBA00023136"/>
    </source>
</evidence>
<feature type="transmembrane region" description="Helical" evidence="12">
    <location>
        <begin position="24"/>
        <end position="45"/>
    </location>
</feature>
<keyword evidence="5" id="KW-0808">Transferase</keyword>
<evidence type="ECO:0000256" key="8">
    <source>
        <dbReference type="ARBA" id="ARBA00022989"/>
    </source>
</evidence>
<dbReference type="InterPro" id="IPR005467">
    <property type="entry name" value="His_kinase_dom"/>
</dbReference>
<feature type="domain" description="Histidine kinase" evidence="13">
    <location>
        <begin position="193"/>
        <end position="403"/>
    </location>
</feature>
<dbReference type="InterPro" id="IPR036890">
    <property type="entry name" value="HATPase_C_sf"/>
</dbReference>
<evidence type="ECO:0000256" key="7">
    <source>
        <dbReference type="ARBA" id="ARBA00022777"/>
    </source>
</evidence>
<accession>A0A401RAQ6</accession>
<keyword evidence="8 12" id="KW-1133">Transmembrane helix</keyword>
<dbReference type="InterPro" id="IPR003661">
    <property type="entry name" value="HisK_dim/P_dom"/>
</dbReference>
<dbReference type="PANTHER" id="PTHR45436:SF1">
    <property type="entry name" value="SENSOR PROTEIN QSEC"/>
    <property type="match status" value="1"/>
</dbReference>
<dbReference type="Gene3D" id="6.10.340.10">
    <property type="match status" value="1"/>
</dbReference>
<dbReference type="SMART" id="SM00387">
    <property type="entry name" value="HATPase_c"/>
    <property type="match status" value="1"/>
</dbReference>
<dbReference type="GO" id="GO:0000155">
    <property type="term" value="F:phosphorelay sensor kinase activity"/>
    <property type="evidence" value="ECO:0007669"/>
    <property type="project" value="InterPro"/>
</dbReference>
<dbReference type="InterPro" id="IPR004358">
    <property type="entry name" value="Sig_transdc_His_kin-like_C"/>
</dbReference>
<evidence type="ECO:0000256" key="2">
    <source>
        <dbReference type="ARBA" id="ARBA00004236"/>
    </source>
</evidence>
<dbReference type="InterPro" id="IPR050428">
    <property type="entry name" value="TCS_sensor_his_kinase"/>
</dbReference>
<dbReference type="Gene3D" id="1.10.287.130">
    <property type="match status" value="1"/>
</dbReference>
<dbReference type="SMART" id="SM00388">
    <property type="entry name" value="HisKA"/>
    <property type="match status" value="1"/>
</dbReference>
<dbReference type="EMBL" id="BHXC01000007">
    <property type="protein sequence ID" value="GCB94745.1"/>
    <property type="molecule type" value="Genomic_DNA"/>
</dbReference>
<feature type="domain" description="HAMP" evidence="14">
    <location>
        <begin position="132"/>
        <end position="185"/>
    </location>
</feature>
<dbReference type="SMART" id="SM00304">
    <property type="entry name" value="HAMP"/>
    <property type="match status" value="1"/>
</dbReference>
<name>A0A401RAQ6_STRNR</name>
<keyword evidence="7 15" id="KW-0418">Kinase</keyword>
<evidence type="ECO:0000256" key="3">
    <source>
        <dbReference type="ARBA" id="ARBA00012438"/>
    </source>
</evidence>
<feature type="region of interest" description="Disordered" evidence="11">
    <location>
        <begin position="63"/>
        <end position="85"/>
    </location>
</feature>
<organism evidence="15 16">
    <name type="scientific">Streptomyces noursei</name>
    <name type="common">Streptomyces albulus</name>
    <dbReference type="NCBI Taxonomy" id="1971"/>
    <lineage>
        <taxon>Bacteria</taxon>
        <taxon>Bacillati</taxon>
        <taxon>Actinomycetota</taxon>
        <taxon>Actinomycetes</taxon>
        <taxon>Kitasatosporales</taxon>
        <taxon>Streptomycetaceae</taxon>
        <taxon>Streptomyces</taxon>
    </lineage>
</organism>
<dbReference type="CDD" id="cd00082">
    <property type="entry name" value="HisKA"/>
    <property type="match status" value="1"/>
</dbReference>
<dbReference type="Proteomes" id="UP000288351">
    <property type="component" value="Unassembled WGS sequence"/>
</dbReference>
<dbReference type="PROSITE" id="PS50885">
    <property type="entry name" value="HAMP"/>
    <property type="match status" value="1"/>
</dbReference>
<evidence type="ECO:0000259" key="14">
    <source>
        <dbReference type="PROSITE" id="PS50885"/>
    </source>
</evidence>
<dbReference type="Gene3D" id="3.30.565.10">
    <property type="entry name" value="Histidine kinase-like ATPase, C-terminal domain"/>
    <property type="match status" value="1"/>
</dbReference>
<evidence type="ECO:0000256" key="1">
    <source>
        <dbReference type="ARBA" id="ARBA00000085"/>
    </source>
</evidence>
<reference evidence="15 16" key="1">
    <citation type="journal article" date="2019" name="Microbiol. Resour. Announc.">
        <title>Draft Genome Sequence of the Most Traditional epsilon-Poly-l-Lysine Producer, Streptomyces albulus NBRC14147.</title>
        <authorList>
            <person name="Yamanaka K."/>
            <person name="Hamano Y."/>
        </authorList>
    </citation>
    <scope>NUCLEOTIDE SEQUENCE [LARGE SCALE GENOMIC DNA]</scope>
    <source>
        <strain evidence="15 16">NBRC 14147</strain>
    </source>
</reference>
<evidence type="ECO:0000313" key="15">
    <source>
        <dbReference type="EMBL" id="GCB94745.1"/>
    </source>
</evidence>
<dbReference type="PRINTS" id="PR00344">
    <property type="entry name" value="BCTRLSENSOR"/>
</dbReference>
<dbReference type="AlphaFoldDB" id="A0A401RAQ6"/>
<gene>
    <name evidence="15" type="ORF">SALB_07546</name>
</gene>
<keyword evidence="9" id="KW-0902">Two-component regulatory system</keyword>
<dbReference type="InterPro" id="IPR003660">
    <property type="entry name" value="HAMP_dom"/>
</dbReference>
<dbReference type="PANTHER" id="PTHR45436">
    <property type="entry name" value="SENSOR HISTIDINE KINASE YKOH"/>
    <property type="match status" value="1"/>
</dbReference>
<evidence type="ECO:0000256" key="6">
    <source>
        <dbReference type="ARBA" id="ARBA00022692"/>
    </source>
</evidence>
<dbReference type="InterPro" id="IPR003594">
    <property type="entry name" value="HATPase_dom"/>
</dbReference>
<dbReference type="CDD" id="cd06225">
    <property type="entry name" value="HAMP"/>
    <property type="match status" value="1"/>
</dbReference>
<keyword evidence="4" id="KW-0597">Phosphoprotein</keyword>
<dbReference type="InterPro" id="IPR036097">
    <property type="entry name" value="HisK_dim/P_sf"/>
</dbReference>
<dbReference type="Pfam" id="PF02518">
    <property type="entry name" value="HATPase_c"/>
    <property type="match status" value="1"/>
</dbReference>
<evidence type="ECO:0000256" key="12">
    <source>
        <dbReference type="SAM" id="Phobius"/>
    </source>
</evidence>
<comment type="caution">
    <text evidence="15">The sequence shown here is derived from an EMBL/GenBank/DDBJ whole genome shotgun (WGS) entry which is preliminary data.</text>
</comment>
<dbReference type="Pfam" id="PF00672">
    <property type="entry name" value="HAMP"/>
    <property type="match status" value="1"/>
</dbReference>
<keyword evidence="6 12" id="KW-0812">Transmembrane</keyword>
<evidence type="ECO:0000256" key="4">
    <source>
        <dbReference type="ARBA" id="ARBA00022553"/>
    </source>
</evidence>
<evidence type="ECO:0000256" key="9">
    <source>
        <dbReference type="ARBA" id="ARBA00023012"/>
    </source>
</evidence>
<evidence type="ECO:0000313" key="16">
    <source>
        <dbReference type="Proteomes" id="UP000288351"/>
    </source>
</evidence>
<dbReference type="GO" id="GO:0005886">
    <property type="term" value="C:plasma membrane"/>
    <property type="evidence" value="ECO:0007669"/>
    <property type="project" value="UniProtKB-SubCell"/>
</dbReference>
<dbReference type="RefSeq" id="WP_016575424.1">
    <property type="nucleotide sequence ID" value="NZ_BHXC01000007.1"/>
</dbReference>
<comment type="catalytic activity">
    <reaction evidence="1">
        <text>ATP + protein L-histidine = ADP + protein N-phospho-L-histidine.</text>
        <dbReference type="EC" id="2.7.13.3"/>
    </reaction>
</comment>
<evidence type="ECO:0000256" key="11">
    <source>
        <dbReference type="SAM" id="MobiDB-lite"/>
    </source>
</evidence>
<sequence length="420" mass="45109">MKRLATARVPRVRLPGGERGRLTALYGGLLVLAGAILIGLINFLVRQGLYTTIVTAVAPASHRPGGLSEPSAAVRGSAAPTRVPRDQSVSDSLKVFTEAAEHAAQQRLLTVSLITLAAFAVLSVALAWWMAGRVLRPVGVITRTARRLSGENLHERIALDAPKGELKQLADTFDGMLDRMEHLVGAQKRFAANAAHELRTSLAVQRAAAEIGLATTDPEAVARIRRKLIEVADSSQRLIEGLLLLSVSDQGLDHREPVALHELTDSVTAELTVSERAREHSITVRADTSPVTVQGDPILLTHLVRNLVDNALRHNHDGGHVTVTVHDHTLEVANSGPRVPPQTVPYLFEPFRRLEERRHGPGEGAGLGLSIVASIARAHHARTAAEANPDGGLTVRVVFPSPENRGARGRDAPGRPQNRA</sequence>
<dbReference type="Pfam" id="PF00512">
    <property type="entry name" value="HisKA"/>
    <property type="match status" value="1"/>
</dbReference>
<protein>
    <recommendedName>
        <fullName evidence="3">histidine kinase</fullName>
        <ecNumber evidence="3">2.7.13.3</ecNumber>
    </recommendedName>
</protein>
<dbReference type="SUPFAM" id="SSF158472">
    <property type="entry name" value="HAMP domain-like"/>
    <property type="match status" value="1"/>
</dbReference>
<proteinExistence type="predicted"/>
<keyword evidence="10 12" id="KW-0472">Membrane</keyword>
<dbReference type="PROSITE" id="PS50109">
    <property type="entry name" value="HIS_KIN"/>
    <property type="match status" value="1"/>
</dbReference>
<dbReference type="SUPFAM" id="SSF47384">
    <property type="entry name" value="Homodimeric domain of signal transducing histidine kinase"/>
    <property type="match status" value="1"/>
</dbReference>
<dbReference type="SUPFAM" id="SSF55874">
    <property type="entry name" value="ATPase domain of HSP90 chaperone/DNA topoisomerase II/histidine kinase"/>
    <property type="match status" value="1"/>
</dbReference>
<evidence type="ECO:0000259" key="13">
    <source>
        <dbReference type="PROSITE" id="PS50109"/>
    </source>
</evidence>
<comment type="subcellular location">
    <subcellularLocation>
        <location evidence="2">Cell membrane</location>
    </subcellularLocation>
</comment>
<evidence type="ECO:0000256" key="5">
    <source>
        <dbReference type="ARBA" id="ARBA00022679"/>
    </source>
</evidence>
<feature type="transmembrane region" description="Helical" evidence="12">
    <location>
        <begin position="108"/>
        <end position="131"/>
    </location>
</feature>